<feature type="binding site" evidence="5">
    <location>
        <position position="190"/>
    </location>
    <ligand>
        <name>S-adenosyl-L-methionine</name>
        <dbReference type="ChEBI" id="CHEBI:59789"/>
    </ligand>
</feature>
<dbReference type="InterPro" id="IPR040758">
    <property type="entry name" value="PrmC_N"/>
</dbReference>
<evidence type="ECO:0000313" key="8">
    <source>
        <dbReference type="EMBL" id="MBU2788313.1"/>
    </source>
</evidence>
<dbReference type="EC" id="2.1.1.297" evidence="5"/>
<feature type="domain" description="Release factor glutamine methyltransferase N-terminal" evidence="7">
    <location>
        <begin position="14"/>
        <end position="81"/>
    </location>
</feature>
<comment type="function">
    <text evidence="5">Methylates the class 1 translation termination release factors RF1/PrfA and RF2/PrfB on the glutamine residue of the universally conserved GGQ motif.</text>
</comment>
<dbReference type="HAMAP" id="MF_02126">
    <property type="entry name" value="RF_methyltr_PrmC"/>
    <property type="match status" value="1"/>
</dbReference>
<protein>
    <recommendedName>
        <fullName evidence="5">Release factor glutamine methyltransferase</fullName>
        <shortName evidence="5">RF MTase</shortName>
        <ecNumber evidence="5">2.1.1.297</ecNumber>
    </recommendedName>
    <alternativeName>
        <fullName evidence="5">N5-glutamine methyltransferase PrmC</fullName>
    </alternativeName>
    <alternativeName>
        <fullName evidence="5">Protein-(glutamine-N5) MTase PrmC</fullName>
    </alternativeName>
    <alternativeName>
        <fullName evidence="5">Protein-glutamine N-methyltransferase PrmC</fullName>
    </alternativeName>
</protein>
<keyword evidence="1 5" id="KW-0489">Methyltransferase</keyword>
<dbReference type="InterPro" id="IPR004556">
    <property type="entry name" value="HemK-like"/>
</dbReference>
<dbReference type="GO" id="GO:0003676">
    <property type="term" value="F:nucleic acid binding"/>
    <property type="evidence" value="ECO:0007669"/>
    <property type="project" value="InterPro"/>
</dbReference>
<feature type="binding site" evidence="5">
    <location>
        <position position="147"/>
    </location>
    <ligand>
        <name>S-adenosyl-L-methionine</name>
        <dbReference type="ChEBI" id="CHEBI:59789"/>
    </ligand>
</feature>
<comment type="caution">
    <text evidence="8">The sequence shown here is derived from an EMBL/GenBank/DDBJ whole genome shotgun (WGS) entry which is preliminary data.</text>
</comment>
<comment type="catalytic activity">
    <reaction evidence="4 5">
        <text>L-glutaminyl-[peptide chain release factor] + S-adenosyl-L-methionine = N(5)-methyl-L-glutaminyl-[peptide chain release factor] + S-adenosyl-L-homocysteine + H(+)</text>
        <dbReference type="Rhea" id="RHEA:42896"/>
        <dbReference type="Rhea" id="RHEA-COMP:10271"/>
        <dbReference type="Rhea" id="RHEA-COMP:10272"/>
        <dbReference type="ChEBI" id="CHEBI:15378"/>
        <dbReference type="ChEBI" id="CHEBI:30011"/>
        <dbReference type="ChEBI" id="CHEBI:57856"/>
        <dbReference type="ChEBI" id="CHEBI:59789"/>
        <dbReference type="ChEBI" id="CHEBI:61891"/>
        <dbReference type="EC" id="2.1.1.297"/>
    </reaction>
</comment>
<evidence type="ECO:0000256" key="2">
    <source>
        <dbReference type="ARBA" id="ARBA00022679"/>
    </source>
</evidence>
<dbReference type="Gene3D" id="3.40.50.150">
    <property type="entry name" value="Vaccinia Virus protein VP39"/>
    <property type="match status" value="1"/>
</dbReference>
<dbReference type="AlphaFoldDB" id="A0AAE3CJY7"/>
<dbReference type="Pfam" id="PF05175">
    <property type="entry name" value="MTS"/>
    <property type="match status" value="1"/>
</dbReference>
<dbReference type="Pfam" id="PF17827">
    <property type="entry name" value="PrmC_N"/>
    <property type="match status" value="1"/>
</dbReference>
<dbReference type="EMBL" id="JAAXYO010000133">
    <property type="protein sequence ID" value="MBU2788313.1"/>
    <property type="molecule type" value="Genomic_DNA"/>
</dbReference>
<feature type="binding site" evidence="5">
    <location>
        <position position="174"/>
    </location>
    <ligand>
        <name>S-adenosyl-L-methionine</name>
        <dbReference type="ChEBI" id="CHEBI:59789"/>
    </ligand>
</feature>
<dbReference type="InterPro" id="IPR007848">
    <property type="entry name" value="Small_mtfrase_dom"/>
</dbReference>
<dbReference type="CDD" id="cd02440">
    <property type="entry name" value="AdoMet_MTases"/>
    <property type="match status" value="1"/>
</dbReference>
<dbReference type="PROSITE" id="PS00092">
    <property type="entry name" value="N6_MTASE"/>
    <property type="match status" value="1"/>
</dbReference>
<dbReference type="InterPro" id="IPR002052">
    <property type="entry name" value="DNA_methylase_N6_adenine_CS"/>
</dbReference>
<dbReference type="NCBIfam" id="TIGR03534">
    <property type="entry name" value="RF_mod_PrmC"/>
    <property type="match status" value="1"/>
</dbReference>
<dbReference type="InterPro" id="IPR029063">
    <property type="entry name" value="SAM-dependent_MTases_sf"/>
</dbReference>
<dbReference type="Gene3D" id="1.10.8.10">
    <property type="entry name" value="DNA helicase RuvA subunit, C-terminal domain"/>
    <property type="match status" value="1"/>
</dbReference>
<dbReference type="InterPro" id="IPR019874">
    <property type="entry name" value="RF_methyltr_PrmC"/>
</dbReference>
<evidence type="ECO:0000259" key="6">
    <source>
        <dbReference type="Pfam" id="PF05175"/>
    </source>
</evidence>
<accession>A0AAE3CJY7</accession>
<sequence>MPEVPAAEDSLRHWLAWLGIQLAAHCDAPEQEARWLLEEILDSGTELWSHPQAPLGETRRSHLLALLARRMSGEPLPYCLGHWSFMDLDLRVDPHVLIPRPDTETLVRWALAHLPEKGSVLDLGTGSGAIILALAQARPDLDYWAVDRCEDALAVARHNGAVLGLSVHWCAGDWCQALPAGQRFSLVLSNPPYLATDDPHLAELDAEPISALVAGETGLESYQAILAGLPAHLEPQTRIAFEHGHEQGPALRQLLRAHGWEGVETHRDLAGRERVSSAVWSTLYA</sequence>
<dbReference type="PANTHER" id="PTHR18895">
    <property type="entry name" value="HEMK METHYLTRANSFERASE"/>
    <property type="match status" value="1"/>
</dbReference>
<evidence type="ECO:0000256" key="5">
    <source>
        <dbReference type="HAMAP-Rule" id="MF_02126"/>
    </source>
</evidence>
<evidence type="ECO:0000313" key="9">
    <source>
        <dbReference type="Proteomes" id="UP001197378"/>
    </source>
</evidence>
<feature type="domain" description="Methyltransferase small" evidence="6">
    <location>
        <begin position="111"/>
        <end position="196"/>
    </location>
</feature>
<dbReference type="NCBIfam" id="TIGR00536">
    <property type="entry name" value="hemK_fam"/>
    <property type="match status" value="1"/>
</dbReference>
<evidence type="ECO:0000259" key="7">
    <source>
        <dbReference type="Pfam" id="PF17827"/>
    </source>
</evidence>
<dbReference type="SUPFAM" id="SSF53335">
    <property type="entry name" value="S-adenosyl-L-methionine-dependent methyltransferases"/>
    <property type="match status" value="1"/>
</dbReference>
<dbReference type="GO" id="GO:0102559">
    <property type="term" value="F:peptide chain release factor N(5)-glutamine methyltransferase activity"/>
    <property type="evidence" value="ECO:0007669"/>
    <property type="project" value="UniProtKB-EC"/>
</dbReference>
<dbReference type="GO" id="GO:0032259">
    <property type="term" value="P:methylation"/>
    <property type="evidence" value="ECO:0007669"/>
    <property type="project" value="UniProtKB-KW"/>
</dbReference>
<feature type="binding site" evidence="5">
    <location>
        <begin position="124"/>
        <end position="128"/>
    </location>
    <ligand>
        <name>S-adenosyl-L-methionine</name>
        <dbReference type="ChEBI" id="CHEBI:59789"/>
    </ligand>
</feature>
<keyword evidence="2 5" id="KW-0808">Transferase</keyword>
<keyword evidence="9" id="KW-1185">Reference proteome</keyword>
<evidence type="ECO:0000256" key="3">
    <source>
        <dbReference type="ARBA" id="ARBA00022691"/>
    </source>
</evidence>
<evidence type="ECO:0000256" key="4">
    <source>
        <dbReference type="ARBA" id="ARBA00048391"/>
    </source>
</evidence>
<name>A0AAE3CJY7_9PROT</name>
<gene>
    <name evidence="5 8" type="primary">prmC</name>
    <name evidence="8" type="ORF">HFQ13_08870</name>
</gene>
<dbReference type="Proteomes" id="UP001197378">
    <property type="component" value="Unassembled WGS sequence"/>
</dbReference>
<dbReference type="PANTHER" id="PTHR18895:SF74">
    <property type="entry name" value="MTRF1L RELEASE FACTOR GLUTAMINE METHYLTRANSFERASE"/>
    <property type="match status" value="1"/>
</dbReference>
<reference evidence="8" key="1">
    <citation type="journal article" date="2021" name="ISME J.">
        <title>Genomic evolution of the class Acidithiobacillia: deep-branching Proteobacteria living in extreme acidic conditions.</title>
        <authorList>
            <person name="Moya-Beltran A."/>
            <person name="Beard S."/>
            <person name="Rojas-Villalobos C."/>
            <person name="Issotta F."/>
            <person name="Gallardo Y."/>
            <person name="Ulloa R."/>
            <person name="Giaveno A."/>
            <person name="Degli Esposti M."/>
            <person name="Johnson D.B."/>
            <person name="Quatrini R."/>
        </authorList>
    </citation>
    <scope>NUCLEOTIDE SEQUENCE</scope>
    <source>
        <strain evidence="8">VAN18-1</strain>
    </source>
</reference>
<dbReference type="InterPro" id="IPR050320">
    <property type="entry name" value="N5-glutamine_MTase"/>
</dbReference>
<proteinExistence type="inferred from homology"/>
<feature type="binding site" evidence="5">
    <location>
        <begin position="190"/>
        <end position="193"/>
    </location>
    <ligand>
        <name>substrate</name>
    </ligand>
</feature>
<keyword evidence="3 5" id="KW-0949">S-adenosyl-L-methionine</keyword>
<comment type="similarity">
    <text evidence="5">Belongs to the protein N5-glutamine methyltransferase family. PrmC subfamily.</text>
</comment>
<organism evidence="8 9">
    <name type="scientific">Igneacidithiobacillus copahuensis</name>
    <dbReference type="NCBI Taxonomy" id="2724909"/>
    <lineage>
        <taxon>Bacteria</taxon>
        <taxon>Pseudomonadati</taxon>
        <taxon>Pseudomonadota</taxon>
        <taxon>Acidithiobacillia</taxon>
        <taxon>Acidithiobacillales</taxon>
        <taxon>Acidithiobacillaceae</taxon>
        <taxon>Igneacidithiobacillus</taxon>
    </lineage>
</organism>
<evidence type="ECO:0000256" key="1">
    <source>
        <dbReference type="ARBA" id="ARBA00022603"/>
    </source>
</evidence>